<organism evidence="2 3">
    <name type="scientific">Azotobacter beijerinckii</name>
    <dbReference type="NCBI Taxonomy" id="170623"/>
    <lineage>
        <taxon>Bacteria</taxon>
        <taxon>Pseudomonadati</taxon>
        <taxon>Pseudomonadota</taxon>
        <taxon>Gammaproteobacteria</taxon>
        <taxon>Pseudomonadales</taxon>
        <taxon>Pseudomonadaceae</taxon>
        <taxon>Azotobacter</taxon>
    </lineage>
</organism>
<protein>
    <submittedName>
        <fullName evidence="2">PRTRC system protein E</fullName>
    </submittedName>
</protein>
<proteinExistence type="predicted"/>
<reference evidence="2 3" key="1">
    <citation type="submission" date="2016-10" db="EMBL/GenBank/DDBJ databases">
        <authorList>
            <person name="de Groot N.N."/>
        </authorList>
    </citation>
    <scope>NUCLEOTIDE SEQUENCE [LARGE SCALE GENOMIC DNA]</scope>
    <source>
        <strain evidence="2 3">DSM 1041</strain>
    </source>
</reference>
<dbReference type="Proteomes" id="UP000199005">
    <property type="component" value="Unassembled WGS sequence"/>
</dbReference>
<gene>
    <name evidence="2" type="ORF">SAMN04244579_04389</name>
</gene>
<feature type="compositionally biased region" description="Low complexity" evidence="1">
    <location>
        <begin position="102"/>
        <end position="118"/>
    </location>
</feature>
<dbReference type="STRING" id="170623.SAMN04244579_04389"/>
<sequence length="151" mass="15379">MSFFSAVASAVATEPGKRLFIEAVGAGDGNIRLILTADVGQVPNDATPEMAQVYALMARPLVVVGSPAEVEAALAGKLSQMRERLDEGNEVLDALRQLKAQAKSSAAKAPSKAQAPADADAEEPTEAAPAPERPAAAPDSAAQPASIGDAF</sequence>
<dbReference type="RefSeq" id="WP_090902862.1">
    <property type="nucleotide sequence ID" value="NZ_FNYO01000106.1"/>
</dbReference>
<feature type="compositionally biased region" description="Low complexity" evidence="1">
    <location>
        <begin position="126"/>
        <end position="145"/>
    </location>
</feature>
<evidence type="ECO:0000313" key="2">
    <source>
        <dbReference type="EMBL" id="SEJ44218.1"/>
    </source>
</evidence>
<name>A0A1H6YSC0_9GAMM</name>
<dbReference type="AlphaFoldDB" id="A0A1H6YSC0"/>
<dbReference type="EMBL" id="FNYO01000106">
    <property type="protein sequence ID" value="SEJ44218.1"/>
    <property type="molecule type" value="Genomic_DNA"/>
</dbReference>
<evidence type="ECO:0000256" key="1">
    <source>
        <dbReference type="SAM" id="MobiDB-lite"/>
    </source>
</evidence>
<evidence type="ECO:0000313" key="3">
    <source>
        <dbReference type="Proteomes" id="UP000199005"/>
    </source>
</evidence>
<accession>A0A1H6YSC0</accession>
<feature type="region of interest" description="Disordered" evidence="1">
    <location>
        <begin position="102"/>
        <end position="151"/>
    </location>
</feature>